<evidence type="ECO:0000313" key="1">
    <source>
        <dbReference type="EMBL" id="XHV10787.1"/>
    </source>
</evidence>
<organism evidence="1">
    <name type="scientific">Caulobacter phage BL57</name>
    <dbReference type="NCBI Taxonomy" id="3348355"/>
    <lineage>
        <taxon>Viruses</taxon>
    </lineage>
</organism>
<sequence length="145" mass="16505">MPANLLINPDGANFQAQAVLAMVRREIGEGLEETYDAQKDWQADYYVGRFENGREQGYAVSLVDRRPSLEGTRQINVVFYEGRSSDNIGLIVFERYCATRTLRIEDIPEDYWAEHTQYFGYGKVTEAALAVVAALKTFWNEGKPL</sequence>
<proteinExistence type="predicted"/>
<gene>
    <name evidence="1" type="ORF">BL57_315</name>
</gene>
<dbReference type="EMBL" id="PQ287320">
    <property type="protein sequence ID" value="XHV10787.1"/>
    <property type="molecule type" value="Genomic_DNA"/>
</dbReference>
<name>A0AB74UIP7_9VIRU</name>
<accession>A0AB74UIP7</accession>
<reference evidence="1" key="1">
    <citation type="submission" date="2024-10" db="EMBL/GenBank/DDBJ databases">
        <title>Genetic diversity among independent isolates of the Dolichocephalovirinae subfamily.</title>
        <authorList>
            <person name="Ely B."/>
            <person name="Thomas Q."/>
            <person name="Mohammadi T."/>
        </authorList>
    </citation>
    <scope>NUCLEOTIDE SEQUENCE</scope>
</reference>
<protein>
    <submittedName>
        <fullName evidence="1">Uncharacterized protein</fullName>
    </submittedName>
</protein>